<gene>
    <name evidence="10 16" type="primary">metK</name>
    <name evidence="16" type="ORF">Pla52n_52800</name>
</gene>
<dbReference type="FunFam" id="3.30.300.10:FF:000003">
    <property type="entry name" value="S-adenosylmethionine synthase"/>
    <property type="match status" value="1"/>
</dbReference>
<feature type="binding site" evidence="10">
    <location>
        <position position="241"/>
    </location>
    <ligand>
        <name>ATP</name>
        <dbReference type="ChEBI" id="CHEBI:30616"/>
        <note>ligand shared between two neighboring subunits</note>
    </ligand>
</feature>
<evidence type="ECO:0000256" key="2">
    <source>
        <dbReference type="ARBA" id="ARBA00009685"/>
    </source>
</evidence>
<feature type="domain" description="S-adenosylmethionine synthetase N-terminal" evidence="13">
    <location>
        <begin position="6"/>
        <end position="103"/>
    </location>
</feature>
<comment type="subcellular location">
    <subcellularLocation>
        <location evidence="10 11">Cytoplasm</location>
    </subcellularLocation>
</comment>
<evidence type="ECO:0000256" key="4">
    <source>
        <dbReference type="ARBA" id="ARBA00022679"/>
    </source>
</evidence>
<reference evidence="16 17" key="1">
    <citation type="submission" date="2019-02" db="EMBL/GenBank/DDBJ databases">
        <title>Deep-cultivation of Planctomycetes and their phenomic and genomic characterization uncovers novel biology.</title>
        <authorList>
            <person name="Wiegand S."/>
            <person name="Jogler M."/>
            <person name="Boedeker C."/>
            <person name="Pinto D."/>
            <person name="Vollmers J."/>
            <person name="Rivas-Marin E."/>
            <person name="Kohn T."/>
            <person name="Peeters S.H."/>
            <person name="Heuer A."/>
            <person name="Rast P."/>
            <person name="Oberbeckmann S."/>
            <person name="Bunk B."/>
            <person name="Jeske O."/>
            <person name="Meyerdierks A."/>
            <person name="Storesund J.E."/>
            <person name="Kallscheuer N."/>
            <person name="Luecker S."/>
            <person name="Lage O.M."/>
            <person name="Pohl T."/>
            <person name="Merkel B.J."/>
            <person name="Hornburger P."/>
            <person name="Mueller R.-W."/>
            <person name="Bruemmer F."/>
            <person name="Labrenz M."/>
            <person name="Spormann A.M."/>
            <person name="Op Den Camp H."/>
            <person name="Overmann J."/>
            <person name="Amann R."/>
            <person name="Jetten M.S.M."/>
            <person name="Mascher T."/>
            <person name="Medema M.H."/>
            <person name="Devos D.P."/>
            <person name="Kaster A.-K."/>
            <person name="Ovreas L."/>
            <person name="Rohde M."/>
            <person name="Galperin M.Y."/>
            <person name="Jogler C."/>
        </authorList>
    </citation>
    <scope>NUCLEOTIDE SEQUENCE [LARGE SCALE GENOMIC DNA]</scope>
    <source>
        <strain evidence="16 17">Pla52n</strain>
    </source>
</reference>
<comment type="subunit">
    <text evidence="10">Homotetramer; dimer of dimers.</text>
</comment>
<feature type="binding site" description="in other chain" evidence="10">
    <location>
        <begin position="247"/>
        <end position="248"/>
    </location>
    <ligand>
        <name>ATP</name>
        <dbReference type="ChEBI" id="CHEBI:30616"/>
        <note>ligand shared between two neighboring subunits</note>
    </ligand>
</feature>
<dbReference type="UniPathway" id="UPA00315">
    <property type="reaction ID" value="UER00080"/>
</dbReference>
<dbReference type="GO" id="GO:0006730">
    <property type="term" value="P:one-carbon metabolic process"/>
    <property type="evidence" value="ECO:0007669"/>
    <property type="project" value="UniProtKB-KW"/>
</dbReference>
<dbReference type="PROSITE" id="PS00376">
    <property type="entry name" value="ADOMET_SYNTHASE_1"/>
    <property type="match status" value="1"/>
</dbReference>
<feature type="region of interest" description="Flexible loop" evidence="10">
    <location>
        <begin position="101"/>
        <end position="111"/>
    </location>
</feature>
<dbReference type="AlphaFoldDB" id="A0A5C6A4Q6"/>
<dbReference type="NCBIfam" id="TIGR01034">
    <property type="entry name" value="metK"/>
    <property type="match status" value="1"/>
</dbReference>
<comment type="caution">
    <text evidence="16">The sequence shown here is derived from an EMBL/GenBank/DDBJ whole genome shotgun (WGS) entry which is preliminary data.</text>
</comment>
<evidence type="ECO:0000256" key="1">
    <source>
        <dbReference type="ARBA" id="ARBA00005224"/>
    </source>
</evidence>
<dbReference type="InterPro" id="IPR022631">
    <property type="entry name" value="ADOMET_SYNTHASE_CS"/>
</dbReference>
<keyword evidence="6 10" id="KW-0547">Nucleotide-binding</keyword>
<dbReference type="SUPFAM" id="SSF55973">
    <property type="entry name" value="S-adenosylmethionine synthetase"/>
    <property type="match status" value="3"/>
</dbReference>
<dbReference type="RefSeq" id="WP_146522323.1">
    <property type="nucleotide sequence ID" value="NZ_CP151726.1"/>
</dbReference>
<dbReference type="InterPro" id="IPR002133">
    <property type="entry name" value="S-AdoMet_synthetase"/>
</dbReference>
<feature type="binding site" evidence="10">
    <location>
        <position position="241"/>
    </location>
    <ligand>
        <name>L-methionine</name>
        <dbReference type="ChEBI" id="CHEBI:57844"/>
        <note>ligand shared between two neighboring subunits</note>
    </ligand>
</feature>
<accession>A0A5C6A4Q6</accession>
<keyword evidence="17" id="KW-1185">Reference proteome</keyword>
<feature type="binding site" description="in other chain" evidence="10">
    <location>
        <position position="58"/>
    </location>
    <ligand>
        <name>L-methionine</name>
        <dbReference type="ChEBI" id="CHEBI:57844"/>
        <note>ligand shared between two neighboring subunits</note>
    </ligand>
</feature>
<dbReference type="Gene3D" id="3.30.300.10">
    <property type="match status" value="3"/>
</dbReference>
<name>A0A5C6A4Q6_9BACT</name>
<evidence type="ECO:0000256" key="7">
    <source>
        <dbReference type="ARBA" id="ARBA00022840"/>
    </source>
</evidence>
<keyword evidence="5 10" id="KW-0479">Metal-binding</keyword>
<protein>
    <recommendedName>
        <fullName evidence="10">S-adenosylmethionine synthase</fullName>
        <shortName evidence="10">AdoMet synthase</shortName>
        <ecNumber evidence="10">2.5.1.6</ecNumber>
    </recommendedName>
    <alternativeName>
        <fullName evidence="10">MAT</fullName>
    </alternativeName>
    <alternativeName>
        <fullName evidence="10">Methionine adenosyltransferase</fullName>
    </alternativeName>
</protein>
<evidence type="ECO:0000259" key="13">
    <source>
        <dbReference type="Pfam" id="PF00438"/>
    </source>
</evidence>
<proteinExistence type="inferred from homology"/>
<evidence type="ECO:0000256" key="3">
    <source>
        <dbReference type="ARBA" id="ARBA00022563"/>
    </source>
</evidence>
<evidence type="ECO:0000256" key="11">
    <source>
        <dbReference type="RuleBase" id="RU000542"/>
    </source>
</evidence>
<evidence type="ECO:0000256" key="8">
    <source>
        <dbReference type="ARBA" id="ARBA00022842"/>
    </source>
</evidence>
<dbReference type="InterPro" id="IPR022630">
    <property type="entry name" value="S-AdoMet_synt_C"/>
</dbReference>
<feature type="binding site" evidence="10">
    <location>
        <position position="268"/>
    </location>
    <ligand>
        <name>ATP</name>
        <dbReference type="ChEBI" id="CHEBI:30616"/>
        <note>ligand shared between two neighboring subunits</note>
    </ligand>
</feature>
<dbReference type="PIRSF" id="PIRSF000497">
    <property type="entry name" value="MAT"/>
    <property type="match status" value="1"/>
</dbReference>
<evidence type="ECO:0000313" key="16">
    <source>
        <dbReference type="EMBL" id="TWT94459.1"/>
    </source>
</evidence>
<keyword evidence="10" id="KW-0963">Cytoplasm</keyword>
<dbReference type="Pfam" id="PF02773">
    <property type="entry name" value="S-AdoMet_synt_C"/>
    <property type="match status" value="1"/>
</dbReference>
<comment type="pathway">
    <text evidence="1 10">Amino-acid biosynthesis; S-adenosyl-L-methionine biosynthesis; S-adenosyl-L-methionine from L-methionine: step 1/1.</text>
</comment>
<keyword evidence="9 10" id="KW-0630">Potassium</keyword>
<dbReference type="HAMAP" id="MF_00086">
    <property type="entry name" value="S_AdoMet_synth1"/>
    <property type="match status" value="1"/>
</dbReference>
<dbReference type="OrthoDB" id="9801686at2"/>
<dbReference type="InterPro" id="IPR022636">
    <property type="entry name" value="S-AdoMet_synthetase_sfam"/>
</dbReference>
<dbReference type="Pfam" id="PF00438">
    <property type="entry name" value="S-AdoMet_synt_N"/>
    <property type="match status" value="1"/>
</dbReference>
<comment type="cofactor">
    <cofactor evidence="10">
        <name>K(+)</name>
        <dbReference type="ChEBI" id="CHEBI:29103"/>
    </cofactor>
    <text evidence="10">Binds 1 potassium ion per subunit.</text>
</comment>
<feature type="binding site" evidence="10">
    <location>
        <position position="19"/>
    </location>
    <ligand>
        <name>Mg(2+)</name>
        <dbReference type="ChEBI" id="CHEBI:18420"/>
    </ligand>
</feature>
<comment type="cofactor">
    <cofactor evidence="10">
        <name>Mg(2+)</name>
        <dbReference type="ChEBI" id="CHEBI:18420"/>
    </cofactor>
    <text evidence="10">Binds 2 divalent ions per subunit.</text>
</comment>
<evidence type="ECO:0000256" key="6">
    <source>
        <dbReference type="ARBA" id="ARBA00022741"/>
    </source>
</evidence>
<feature type="binding site" description="in other chain" evidence="10">
    <location>
        <begin position="232"/>
        <end position="233"/>
    </location>
    <ligand>
        <name>ATP</name>
        <dbReference type="ChEBI" id="CHEBI:30616"/>
        <note>ligand shared between two neighboring subunits</note>
    </ligand>
</feature>
<evidence type="ECO:0000259" key="14">
    <source>
        <dbReference type="Pfam" id="PF02772"/>
    </source>
</evidence>
<dbReference type="Proteomes" id="UP000320176">
    <property type="component" value="Unassembled WGS sequence"/>
</dbReference>
<keyword evidence="8 10" id="KW-0460">Magnesium</keyword>
<dbReference type="InterPro" id="IPR022629">
    <property type="entry name" value="S-AdoMet_synt_central"/>
</dbReference>
<evidence type="ECO:0000256" key="5">
    <source>
        <dbReference type="ARBA" id="ARBA00022723"/>
    </source>
</evidence>
<organism evidence="16 17">
    <name type="scientific">Stieleria varia</name>
    <dbReference type="NCBI Taxonomy" id="2528005"/>
    <lineage>
        <taxon>Bacteria</taxon>
        <taxon>Pseudomonadati</taxon>
        <taxon>Planctomycetota</taxon>
        <taxon>Planctomycetia</taxon>
        <taxon>Pirellulales</taxon>
        <taxon>Pirellulaceae</taxon>
        <taxon>Stieleria</taxon>
    </lineage>
</organism>
<dbReference type="GO" id="GO:0006556">
    <property type="term" value="P:S-adenosylmethionine biosynthetic process"/>
    <property type="evidence" value="ECO:0007669"/>
    <property type="project" value="UniProtKB-UniRule"/>
</dbReference>
<evidence type="ECO:0000256" key="9">
    <source>
        <dbReference type="ARBA" id="ARBA00022958"/>
    </source>
</evidence>
<dbReference type="CDD" id="cd18079">
    <property type="entry name" value="S-AdoMet_synt"/>
    <property type="match status" value="1"/>
</dbReference>
<evidence type="ECO:0000256" key="10">
    <source>
        <dbReference type="HAMAP-Rule" id="MF_00086"/>
    </source>
</evidence>
<evidence type="ECO:0000313" key="17">
    <source>
        <dbReference type="Proteomes" id="UP000320176"/>
    </source>
</evidence>
<evidence type="ECO:0000256" key="12">
    <source>
        <dbReference type="RuleBase" id="RU004462"/>
    </source>
</evidence>
<feature type="domain" description="S-adenosylmethionine synthetase central" evidence="14">
    <location>
        <begin position="117"/>
        <end position="233"/>
    </location>
</feature>
<dbReference type="EC" id="2.5.1.6" evidence="10"/>
<keyword evidence="4 10" id="KW-0808">Transferase</keyword>
<sequence>MSKARYLFTSESVSMGHPDKLADRISDAILDAIFEQDPNSRVACETMVTTGVAIIAGEISTQAKVNYADVVRATINEVGYTDDQMGICGDTCAVMVSLDTQSPDIAQGVDAGEGKDVGAGDQGLMFGYACKDTDELMPLPIALSHRIINRITEARFNKEVNWLRPDNKSQVTVEYEGNTPVRIDTVVVSAQHCPDVTNDEIREFIINKVIKPSLPAELDKGDIKYHINPTGKFVVGGPHGDCGLTGRKIIVDTYGGWGRHGGGAFSGKDPTKVDRSAAYMARYVAKNIVAAGLAERCEVQLAYAIGVSEPVSVHVDTEGTGTVADDKLCALVREHFPLTPAGIIDHLQLRRPVFKVTTAGGHFGREGDTFTWEKTDKADALAAAAK</sequence>
<feature type="binding site" description="in other chain" evidence="10">
    <location>
        <position position="272"/>
    </location>
    <ligand>
        <name>L-methionine</name>
        <dbReference type="ChEBI" id="CHEBI:57844"/>
        <note>ligand shared between two neighboring subunits</note>
    </ligand>
</feature>
<dbReference type="Pfam" id="PF02772">
    <property type="entry name" value="S-AdoMet_synt_M"/>
    <property type="match status" value="1"/>
</dbReference>
<evidence type="ECO:0000259" key="15">
    <source>
        <dbReference type="Pfam" id="PF02773"/>
    </source>
</evidence>
<keyword evidence="3 10" id="KW-0554">One-carbon metabolism</keyword>
<dbReference type="GO" id="GO:0000287">
    <property type="term" value="F:magnesium ion binding"/>
    <property type="evidence" value="ECO:0007669"/>
    <property type="project" value="UniProtKB-UniRule"/>
</dbReference>
<comment type="similarity">
    <text evidence="2 10 12">Belongs to the AdoMet synthase family.</text>
</comment>
<comment type="catalytic activity">
    <reaction evidence="10">
        <text>L-methionine + ATP + H2O = S-adenosyl-L-methionine + phosphate + diphosphate</text>
        <dbReference type="Rhea" id="RHEA:21080"/>
        <dbReference type="ChEBI" id="CHEBI:15377"/>
        <dbReference type="ChEBI" id="CHEBI:30616"/>
        <dbReference type="ChEBI" id="CHEBI:33019"/>
        <dbReference type="ChEBI" id="CHEBI:43474"/>
        <dbReference type="ChEBI" id="CHEBI:57844"/>
        <dbReference type="ChEBI" id="CHEBI:59789"/>
        <dbReference type="EC" id="2.5.1.6"/>
    </reaction>
</comment>
<feature type="binding site" evidence="10">
    <location>
        <position position="45"/>
    </location>
    <ligand>
        <name>K(+)</name>
        <dbReference type="ChEBI" id="CHEBI:29103"/>
    </ligand>
</feature>
<comment type="function">
    <text evidence="10">Catalyzes the formation of S-adenosylmethionine (AdoMet) from methionine and ATP. The overall synthetic reaction is composed of two sequential steps, AdoMet formation and the subsequent tripolyphosphate hydrolysis which occurs prior to release of AdoMet from the enzyme.</text>
</comment>
<feature type="domain" description="S-adenosylmethionine synthetase C-terminal" evidence="15">
    <location>
        <begin position="235"/>
        <end position="374"/>
    </location>
</feature>
<dbReference type="GO" id="GO:0004478">
    <property type="term" value="F:methionine adenosyltransferase activity"/>
    <property type="evidence" value="ECO:0007669"/>
    <property type="project" value="UniProtKB-UniRule"/>
</dbReference>
<feature type="binding site" description="in other chain" evidence="10">
    <location>
        <position position="101"/>
    </location>
    <ligand>
        <name>L-methionine</name>
        <dbReference type="ChEBI" id="CHEBI:57844"/>
        <note>ligand shared between two neighboring subunits</note>
    </ligand>
</feature>
<dbReference type="GO" id="GO:0005524">
    <property type="term" value="F:ATP binding"/>
    <property type="evidence" value="ECO:0007669"/>
    <property type="project" value="UniProtKB-UniRule"/>
</dbReference>
<feature type="binding site" evidence="10">
    <location>
        <position position="264"/>
    </location>
    <ligand>
        <name>ATP</name>
        <dbReference type="ChEBI" id="CHEBI:30616"/>
        <note>ligand shared between two neighboring subunits</note>
    </ligand>
</feature>
<dbReference type="GO" id="GO:0005737">
    <property type="term" value="C:cytoplasm"/>
    <property type="evidence" value="ECO:0007669"/>
    <property type="project" value="UniProtKB-SubCell"/>
</dbReference>
<dbReference type="PANTHER" id="PTHR11964">
    <property type="entry name" value="S-ADENOSYLMETHIONINE SYNTHETASE"/>
    <property type="match status" value="1"/>
</dbReference>
<dbReference type="InterPro" id="IPR022628">
    <property type="entry name" value="S-AdoMet_synt_N"/>
</dbReference>
<keyword evidence="7 10" id="KW-0067">ATP-binding</keyword>
<feature type="binding site" description="in other chain" evidence="10">
    <location>
        <begin position="166"/>
        <end position="168"/>
    </location>
    <ligand>
        <name>ATP</name>
        <dbReference type="ChEBI" id="CHEBI:30616"/>
        <note>ligand shared between two neighboring subunits</note>
    </ligand>
</feature>
<dbReference type="EMBL" id="SJPN01000007">
    <property type="protein sequence ID" value="TWT94459.1"/>
    <property type="molecule type" value="Genomic_DNA"/>
</dbReference>
<feature type="binding site" description="in other chain" evidence="10">
    <location>
        <position position="17"/>
    </location>
    <ligand>
        <name>ATP</name>
        <dbReference type="ChEBI" id="CHEBI:30616"/>
        <note>ligand shared between two neighboring subunits</note>
    </ligand>
</feature>
<dbReference type="PROSITE" id="PS00377">
    <property type="entry name" value="ADOMET_SYNTHASE_2"/>
    <property type="match status" value="1"/>
</dbReference>